<comment type="function">
    <text evidence="5">Involved in formation and maintenance of cell shape.</text>
</comment>
<feature type="compositionally biased region" description="Acidic residues" evidence="7">
    <location>
        <begin position="288"/>
        <end position="299"/>
    </location>
</feature>
<dbReference type="Gene3D" id="2.40.10.340">
    <property type="entry name" value="Rod shape-determining protein MreC, domain 1"/>
    <property type="match status" value="1"/>
</dbReference>
<proteinExistence type="inferred from homology"/>
<organism evidence="9 10">
    <name type="scientific">Alloalcanivorax marinus</name>
    <dbReference type="NCBI Taxonomy" id="1177169"/>
    <lineage>
        <taxon>Bacteria</taxon>
        <taxon>Pseudomonadati</taxon>
        <taxon>Pseudomonadota</taxon>
        <taxon>Gammaproteobacteria</taxon>
        <taxon>Oceanospirillales</taxon>
        <taxon>Alcanivoracaceae</taxon>
        <taxon>Alloalcanivorax</taxon>
    </lineage>
</organism>
<evidence type="ECO:0000259" key="8">
    <source>
        <dbReference type="Pfam" id="PF04085"/>
    </source>
</evidence>
<comment type="similarity">
    <text evidence="1 5">Belongs to the MreC family.</text>
</comment>
<dbReference type="GO" id="GO:0005886">
    <property type="term" value="C:plasma membrane"/>
    <property type="evidence" value="ECO:0007669"/>
    <property type="project" value="TreeGrafter"/>
</dbReference>
<dbReference type="PANTHER" id="PTHR34138">
    <property type="entry name" value="CELL SHAPE-DETERMINING PROTEIN MREC"/>
    <property type="match status" value="1"/>
</dbReference>
<evidence type="ECO:0000256" key="4">
    <source>
        <dbReference type="ARBA" id="ARBA00032089"/>
    </source>
</evidence>
<protein>
    <recommendedName>
        <fullName evidence="2 5">Cell shape-determining protein MreC</fullName>
    </recommendedName>
    <alternativeName>
        <fullName evidence="4 5">Cell shape protein MreC</fullName>
    </alternativeName>
</protein>
<dbReference type="EMBL" id="JAJGNA010000005">
    <property type="protein sequence ID" value="MCC4308232.1"/>
    <property type="molecule type" value="Genomic_DNA"/>
</dbReference>
<evidence type="ECO:0000256" key="6">
    <source>
        <dbReference type="SAM" id="Coils"/>
    </source>
</evidence>
<dbReference type="RefSeq" id="WP_228233493.1">
    <property type="nucleotide sequence ID" value="NZ_JAJGNA010000005.1"/>
</dbReference>
<dbReference type="Proteomes" id="UP001108027">
    <property type="component" value="Unassembled WGS sequence"/>
</dbReference>
<feature type="coiled-coil region" evidence="6">
    <location>
        <begin position="58"/>
        <end position="102"/>
    </location>
</feature>
<dbReference type="PANTHER" id="PTHR34138:SF1">
    <property type="entry name" value="CELL SHAPE-DETERMINING PROTEIN MREC"/>
    <property type="match status" value="1"/>
</dbReference>
<gene>
    <name evidence="9" type="primary">mreC</name>
    <name evidence="9" type="ORF">LL252_06570</name>
</gene>
<accession>A0A9Q3UJR0</accession>
<feature type="region of interest" description="Disordered" evidence="7">
    <location>
        <begin position="269"/>
        <end position="299"/>
    </location>
</feature>
<dbReference type="InterPro" id="IPR042177">
    <property type="entry name" value="Cell/Rod_1"/>
</dbReference>
<dbReference type="Pfam" id="PF04085">
    <property type="entry name" value="MreC"/>
    <property type="match status" value="1"/>
</dbReference>
<evidence type="ECO:0000256" key="3">
    <source>
        <dbReference type="ARBA" id="ARBA00022960"/>
    </source>
</evidence>
<dbReference type="Gene3D" id="2.40.10.350">
    <property type="entry name" value="Rod shape-determining protein MreC, domain 2"/>
    <property type="match status" value="1"/>
</dbReference>
<dbReference type="InterPro" id="IPR055342">
    <property type="entry name" value="MreC_beta-barrel_core"/>
</dbReference>
<sequence length="299" mass="32263">MSSANPTYRLLIALVLAVVLIALDQRSRWVDPLRYALGYLTAPVQYLAHLPVDAANGVMRLTETRTRLMESRERLERQVLILEQKVQRLAVLQAENTRLRELLNSSANLDASVLVAEIIGVDPDPNRQELVINKGLRDEVSQGQAVLDSEGLIGQVVETGPLSARVLLITDASHAMSVQVNRNGVRAILAGTGQGSRLRLLYVPDTADIREGDLLVSTGLGKLYPRGYPVARVVSVNHQSGASFSDIEARPTAHLDRVSHVLLVQSMEPVSAPDMETDGGDAGAGPADEPDTEGADATE</sequence>
<evidence type="ECO:0000256" key="5">
    <source>
        <dbReference type="PIRNR" id="PIRNR038471"/>
    </source>
</evidence>
<dbReference type="InterPro" id="IPR042175">
    <property type="entry name" value="Cell/Rod_MreC_2"/>
</dbReference>
<dbReference type="PIRSF" id="PIRSF038471">
    <property type="entry name" value="MreC"/>
    <property type="match status" value="1"/>
</dbReference>
<evidence type="ECO:0000256" key="2">
    <source>
        <dbReference type="ARBA" id="ARBA00013855"/>
    </source>
</evidence>
<dbReference type="NCBIfam" id="TIGR00219">
    <property type="entry name" value="mreC"/>
    <property type="match status" value="1"/>
</dbReference>
<evidence type="ECO:0000256" key="7">
    <source>
        <dbReference type="SAM" id="MobiDB-lite"/>
    </source>
</evidence>
<dbReference type="AlphaFoldDB" id="A0A9Q3UJR0"/>
<keyword evidence="10" id="KW-1185">Reference proteome</keyword>
<reference evidence="9" key="1">
    <citation type="submission" date="2021-10" db="EMBL/GenBank/DDBJ databases">
        <title>The diversity and Nitrogen Metabolism of Culturable Nitrate-Utilizing Bacteria Within the Oxygen Minimum Zone of the Changjiang (Yangtze River)Estuary.</title>
        <authorList>
            <person name="Zhang D."/>
            <person name="Zheng J."/>
            <person name="Liu S."/>
            <person name="He W."/>
        </authorList>
    </citation>
    <scope>NUCLEOTIDE SEQUENCE</scope>
    <source>
        <strain evidence="9">FXH-223</strain>
    </source>
</reference>
<name>A0A9Q3UJR0_9GAMM</name>
<dbReference type="GO" id="GO:0008360">
    <property type="term" value="P:regulation of cell shape"/>
    <property type="evidence" value="ECO:0007669"/>
    <property type="project" value="UniProtKB-KW"/>
</dbReference>
<evidence type="ECO:0000256" key="1">
    <source>
        <dbReference type="ARBA" id="ARBA00009369"/>
    </source>
</evidence>
<evidence type="ECO:0000313" key="9">
    <source>
        <dbReference type="EMBL" id="MCC4308232.1"/>
    </source>
</evidence>
<feature type="domain" description="Rod shape-determining protein MreC beta-barrel core" evidence="8">
    <location>
        <begin position="118"/>
        <end position="265"/>
    </location>
</feature>
<evidence type="ECO:0000313" key="10">
    <source>
        <dbReference type="Proteomes" id="UP001108027"/>
    </source>
</evidence>
<comment type="caution">
    <text evidence="9">The sequence shown here is derived from an EMBL/GenBank/DDBJ whole genome shotgun (WGS) entry which is preliminary data.</text>
</comment>
<dbReference type="InterPro" id="IPR007221">
    <property type="entry name" value="MreC"/>
</dbReference>
<keyword evidence="3 5" id="KW-0133">Cell shape</keyword>
<keyword evidence="6" id="KW-0175">Coiled coil</keyword>